<name>A0A9E2KWB3_9BACT</name>
<evidence type="ECO:0000313" key="2">
    <source>
        <dbReference type="EMBL" id="MBU3830707.1"/>
    </source>
</evidence>
<evidence type="ECO:0000313" key="3">
    <source>
        <dbReference type="Proteomes" id="UP000824247"/>
    </source>
</evidence>
<comment type="caution">
    <text evidence="2">The sequence shown here is derived from an EMBL/GenBank/DDBJ whole genome shotgun (WGS) entry which is preliminary data.</text>
</comment>
<organism evidence="2 3">
    <name type="scientific">Candidatus Ureaplasma intestinipullorum</name>
    <dbReference type="NCBI Taxonomy" id="2838770"/>
    <lineage>
        <taxon>Bacteria</taxon>
        <taxon>Bacillati</taxon>
        <taxon>Mycoplasmatota</taxon>
        <taxon>Mycoplasmoidales</taxon>
        <taxon>Mycoplasmoidaceae</taxon>
        <taxon>Ureaplasma</taxon>
    </lineage>
</organism>
<keyword evidence="1" id="KW-0472">Membrane</keyword>
<feature type="transmembrane region" description="Helical" evidence="1">
    <location>
        <begin position="633"/>
        <end position="652"/>
    </location>
</feature>
<reference evidence="2" key="1">
    <citation type="journal article" date="2021" name="PeerJ">
        <title>Extensive microbial diversity within the chicken gut microbiome revealed by metagenomics and culture.</title>
        <authorList>
            <person name="Gilroy R."/>
            <person name="Ravi A."/>
            <person name="Getino M."/>
            <person name="Pursley I."/>
            <person name="Horton D.L."/>
            <person name="Alikhan N.F."/>
            <person name="Baker D."/>
            <person name="Gharbi K."/>
            <person name="Hall N."/>
            <person name="Watson M."/>
            <person name="Adriaenssens E.M."/>
            <person name="Foster-Nyarko E."/>
            <person name="Jarju S."/>
            <person name="Secka A."/>
            <person name="Antonio M."/>
            <person name="Oren A."/>
            <person name="Chaudhuri R.R."/>
            <person name="La Ragione R."/>
            <person name="Hildebrand F."/>
            <person name="Pallen M.J."/>
        </authorList>
    </citation>
    <scope>NUCLEOTIDE SEQUENCE</scope>
    <source>
        <strain evidence="2">A5-1222</strain>
    </source>
</reference>
<reference evidence="2" key="2">
    <citation type="submission" date="2021-04" db="EMBL/GenBank/DDBJ databases">
        <authorList>
            <person name="Gilroy R."/>
        </authorList>
    </citation>
    <scope>NUCLEOTIDE SEQUENCE</scope>
    <source>
        <strain evidence="2">A5-1222</strain>
    </source>
</reference>
<accession>A0A9E2KWB3</accession>
<evidence type="ECO:0000256" key="1">
    <source>
        <dbReference type="SAM" id="Phobius"/>
    </source>
</evidence>
<feature type="transmembrane region" description="Helical" evidence="1">
    <location>
        <begin position="94"/>
        <end position="122"/>
    </location>
</feature>
<gene>
    <name evidence="2" type="ORF">H9897_00890</name>
</gene>
<feature type="transmembrane region" description="Helical" evidence="1">
    <location>
        <begin position="165"/>
        <end position="186"/>
    </location>
</feature>
<dbReference type="AlphaFoldDB" id="A0A9E2KWB3"/>
<feature type="transmembrane region" description="Helical" evidence="1">
    <location>
        <begin position="16"/>
        <end position="36"/>
    </location>
</feature>
<keyword evidence="1" id="KW-1133">Transmembrane helix</keyword>
<feature type="transmembrane region" description="Helical" evidence="1">
    <location>
        <begin position="134"/>
        <end position="158"/>
    </location>
</feature>
<protein>
    <submittedName>
        <fullName evidence="2">ABC transporter permease</fullName>
    </submittedName>
</protein>
<keyword evidence="1" id="KW-0812">Transmembrane</keyword>
<proteinExistence type="predicted"/>
<feature type="transmembrane region" description="Helical" evidence="1">
    <location>
        <begin position="48"/>
        <end position="73"/>
    </location>
</feature>
<dbReference type="Proteomes" id="UP000824247">
    <property type="component" value="Unassembled WGS sequence"/>
</dbReference>
<sequence length="657" mass="76181">MLAYLKFLLLMLIKKVSTWVIIGIYTFLTIFIVYIMPNIIHEYLSNVYTYIGILLLVIISIATSSSYIAATIFRSGIDDGSEILVLSKSLSRSSILLAKVIVLLIFLFNVSTFCSILTIFSMFTKYGHPNPTPYVLGTFTAYLVIGLFFSSITILFSLKLKKTNLTLLSASISTMIAVTTTIDYLVTKTPGVYNQINSYTIVQNSLFSKNAEKNTELIDGYNLYFNNYPVTPETSNFDGESIITEENKHNVIQDIYNNCLYKSGFINFAPFDIGFQWAELMNLNNFEYFPDSGWNYKNDYRHLFKTSSLFNFYLSFQQIDINNNEFITFKWQNNDSTSYSELVPVSSRTGIKFASYFNNDKRYNLNNFSDKYFSLEDQYVYLPIIKTENNNNQEFVFVRFDNPYLGESSDIISYLTTDTYSSNLIPEYKNMLSILTTNKITTTYYFNQFLLSYFFNAYNYLLANLNNIQLIKIISKNNEIINSIPTNKLLNIINDEFKIESDYYEITPEMYFDSNYIDSTMSLIEFCVRNLEVCQFSAINYLENRDNDIGYINDSDDAKIISTIIFKNDTNVDNYTNFYAINGMITDQNNYKDFIQLSNILINKLPVITNNINDFSTFAAVVSKNYLNIYSTIFGWLSTCIIFISISIYFYYKKDFK</sequence>
<dbReference type="EMBL" id="JAHLFM010000015">
    <property type="protein sequence ID" value="MBU3830707.1"/>
    <property type="molecule type" value="Genomic_DNA"/>
</dbReference>